<feature type="signal peptide" evidence="12">
    <location>
        <begin position="1"/>
        <end position="21"/>
    </location>
</feature>
<dbReference type="PIRSF" id="PIRSF016302">
    <property type="entry name" value="Man_a_manosd"/>
    <property type="match status" value="1"/>
</dbReference>
<dbReference type="EC" id="3.2.1.101" evidence="4 10"/>
<evidence type="ECO:0000256" key="8">
    <source>
        <dbReference type="ARBA" id="ARBA00023180"/>
    </source>
</evidence>
<comment type="caution">
    <text evidence="13">The sequence shown here is derived from an EMBL/GenBank/DDBJ whole genome shotgun (WGS) entry which is preliminary data.</text>
</comment>
<feature type="transmembrane region" description="Helical" evidence="11">
    <location>
        <begin position="465"/>
        <end position="487"/>
    </location>
</feature>
<dbReference type="GO" id="GO:0012505">
    <property type="term" value="C:endomembrane system"/>
    <property type="evidence" value="ECO:0007669"/>
    <property type="project" value="UniProtKB-SubCell"/>
</dbReference>
<name>A0A439DE88_9PEZI</name>
<proteinExistence type="inferred from homology"/>
<evidence type="ECO:0000256" key="2">
    <source>
        <dbReference type="ARBA" id="ARBA00004308"/>
    </source>
</evidence>
<accession>A0A439DE88</accession>
<dbReference type="STRING" id="363999.A0A439DE88"/>
<dbReference type="InterPro" id="IPR005198">
    <property type="entry name" value="Glyco_hydro_76"/>
</dbReference>
<dbReference type="EMBL" id="RYZI01000044">
    <property type="protein sequence ID" value="RWA12678.1"/>
    <property type="molecule type" value="Genomic_DNA"/>
</dbReference>
<evidence type="ECO:0000256" key="7">
    <source>
        <dbReference type="ARBA" id="ARBA00023136"/>
    </source>
</evidence>
<evidence type="ECO:0000256" key="5">
    <source>
        <dbReference type="ARBA" id="ARBA00022729"/>
    </source>
</evidence>
<evidence type="ECO:0000256" key="10">
    <source>
        <dbReference type="PIRNR" id="PIRNR016302"/>
    </source>
</evidence>
<dbReference type="SUPFAM" id="SSF48208">
    <property type="entry name" value="Six-hairpin glycosidases"/>
    <property type="match status" value="1"/>
</dbReference>
<evidence type="ECO:0000256" key="9">
    <source>
        <dbReference type="ARBA" id="ARBA00023295"/>
    </source>
</evidence>
<organism evidence="13 14">
    <name type="scientific">Xylaria grammica</name>
    <dbReference type="NCBI Taxonomy" id="363999"/>
    <lineage>
        <taxon>Eukaryota</taxon>
        <taxon>Fungi</taxon>
        <taxon>Dikarya</taxon>
        <taxon>Ascomycota</taxon>
        <taxon>Pezizomycotina</taxon>
        <taxon>Sordariomycetes</taxon>
        <taxon>Xylariomycetidae</taxon>
        <taxon>Xylariales</taxon>
        <taxon>Xylariaceae</taxon>
        <taxon>Xylaria</taxon>
    </lineage>
</organism>
<evidence type="ECO:0000256" key="4">
    <source>
        <dbReference type="ARBA" id="ARBA00012350"/>
    </source>
</evidence>
<dbReference type="InterPro" id="IPR008928">
    <property type="entry name" value="6-hairpin_glycosidase_sf"/>
</dbReference>
<protein>
    <recommendedName>
        <fullName evidence="4 10">Mannan endo-1,6-alpha-mannosidase</fullName>
        <ecNumber evidence="4 10">3.2.1.101</ecNumber>
    </recommendedName>
</protein>
<evidence type="ECO:0000256" key="12">
    <source>
        <dbReference type="SAM" id="SignalP"/>
    </source>
</evidence>
<comment type="catalytic activity">
    <reaction evidence="1 10">
        <text>Random hydrolysis of (1-&gt;6)-alpha-D-mannosidic linkages in unbranched (1-&gt;6)-mannans.</text>
        <dbReference type="EC" id="3.2.1.101"/>
    </reaction>
</comment>
<evidence type="ECO:0000256" key="6">
    <source>
        <dbReference type="ARBA" id="ARBA00022801"/>
    </source>
</evidence>
<evidence type="ECO:0000256" key="3">
    <source>
        <dbReference type="ARBA" id="ARBA00009699"/>
    </source>
</evidence>
<dbReference type="FunFam" id="1.50.10.20:FF:000006">
    <property type="entry name" value="Mannan endo-1,6-alpha-mannosidase"/>
    <property type="match status" value="1"/>
</dbReference>
<reference evidence="13 14" key="1">
    <citation type="submission" date="2018-12" db="EMBL/GenBank/DDBJ databases">
        <title>Draft genome sequence of Xylaria grammica IHI A82.</title>
        <authorList>
            <person name="Buettner E."/>
            <person name="Kellner H."/>
        </authorList>
    </citation>
    <scope>NUCLEOTIDE SEQUENCE [LARGE SCALE GENOMIC DNA]</scope>
    <source>
        <strain evidence="13 14">IHI A82</strain>
    </source>
</reference>
<dbReference type="GO" id="GO:0008496">
    <property type="term" value="F:mannan endo-1,6-alpha-mannosidase activity"/>
    <property type="evidence" value="ECO:0007669"/>
    <property type="project" value="UniProtKB-UniRule"/>
</dbReference>
<dbReference type="InterPro" id="IPR014480">
    <property type="entry name" value="Mannan-1_6-alpha_mannosidase"/>
</dbReference>
<keyword evidence="7 11" id="KW-0472">Membrane</keyword>
<dbReference type="Proteomes" id="UP000286045">
    <property type="component" value="Unassembled WGS sequence"/>
</dbReference>
<evidence type="ECO:0000313" key="13">
    <source>
        <dbReference type="EMBL" id="RWA12678.1"/>
    </source>
</evidence>
<dbReference type="PANTHER" id="PTHR12145">
    <property type="entry name" value="MANNAN ENDO-1,6-ALPHA-MANNOSIDASE DCW1"/>
    <property type="match status" value="1"/>
</dbReference>
<dbReference type="AlphaFoldDB" id="A0A439DE88"/>
<gene>
    <name evidence="13" type="ORF">EKO27_g2416</name>
</gene>
<evidence type="ECO:0000256" key="11">
    <source>
        <dbReference type="SAM" id="Phobius"/>
    </source>
</evidence>
<dbReference type="Pfam" id="PF03663">
    <property type="entry name" value="Glyco_hydro_76"/>
    <property type="match status" value="2"/>
</dbReference>
<dbReference type="Gene3D" id="1.50.10.20">
    <property type="match status" value="1"/>
</dbReference>
<keyword evidence="9 10" id="KW-0326">Glycosidase</keyword>
<evidence type="ECO:0000256" key="1">
    <source>
        <dbReference type="ARBA" id="ARBA00001452"/>
    </source>
</evidence>
<dbReference type="PANTHER" id="PTHR12145:SF36">
    <property type="entry name" value="MANNAN ENDO-1,6-ALPHA-MANNOSIDASE DCW1"/>
    <property type="match status" value="1"/>
</dbReference>
<keyword evidence="14" id="KW-1185">Reference proteome</keyword>
<comment type="subcellular location">
    <subcellularLocation>
        <location evidence="2">Endomembrane system</location>
    </subcellularLocation>
</comment>
<evidence type="ECO:0000313" key="14">
    <source>
        <dbReference type="Proteomes" id="UP000286045"/>
    </source>
</evidence>
<keyword evidence="11" id="KW-1133">Transmembrane helix</keyword>
<keyword evidence="11" id="KW-0812">Transmembrane</keyword>
<keyword evidence="8" id="KW-0325">Glycoprotein</keyword>
<sequence length="488" mass="53738">MVRLPTALLAACGLLTGRALGALEVDLDDQESIKKAAALVAEDLLSFYRGDEPGWVPGILPGPPPDGDYYWWQGGAMWGTLLDYRHVMNDSTYDDTIFTALQFQVGDDKDYNPLNWSASMGNDDQAFWAFAAMLAAETGFRDPSSTQPQWLALAQAVFNEQTHINRRVDDGGNCDWGLRWQVYRTNNGWDYINTVANACYFNIGARLGRYTANSTYVELAEKTWDFMWRLGYITKDYDVYDGAHEPNCTEINKSQFSYNAAMILQGAAFMYNQSGEYAWGCCATFYLSELDRVCADRMWLNQTQNDTWKERVDGMAKGVVRVFFANDGIAYEPSCEPAPGTCNADMESYRGYMHRWMANTIQLAPHLYDTLMPVLKTSAAAGVKQCTGGDNGRMCGFHWTSGKYDGLQSASLEMNVLGALTALMMPGVAPPLTNTTGGTSKGDPNAGSATTQLRTFAPITTGDKAGASILTILIVTGALSAFAWMSLD</sequence>
<comment type="similarity">
    <text evidence="3 10">Belongs to the glycosyl hydrolase 76 family.</text>
</comment>
<dbReference type="GO" id="GO:0016052">
    <property type="term" value="P:carbohydrate catabolic process"/>
    <property type="evidence" value="ECO:0007669"/>
    <property type="project" value="InterPro"/>
</dbReference>
<dbReference type="GO" id="GO:0009272">
    <property type="term" value="P:fungal-type cell wall biogenesis"/>
    <property type="evidence" value="ECO:0007669"/>
    <property type="project" value="TreeGrafter"/>
</dbReference>
<keyword evidence="5 12" id="KW-0732">Signal</keyword>
<feature type="chain" id="PRO_5019466078" description="Mannan endo-1,6-alpha-mannosidase" evidence="12">
    <location>
        <begin position="22"/>
        <end position="488"/>
    </location>
</feature>
<keyword evidence="6 10" id="KW-0378">Hydrolase</keyword>